<keyword evidence="1" id="KW-0378">Hydrolase</keyword>
<dbReference type="PATRIC" id="fig|87541.4.peg.1231"/>
<comment type="caution">
    <text evidence="4">The sequence shown here is derived from an EMBL/GenBank/DDBJ whole genome shotgun (WGS) entry which is preliminary data.</text>
</comment>
<gene>
    <name evidence="4" type="ORF">HMPREF3187_01238</name>
</gene>
<evidence type="ECO:0000256" key="1">
    <source>
        <dbReference type="ARBA" id="ARBA00022801"/>
    </source>
</evidence>
<feature type="domain" description="HD" evidence="3">
    <location>
        <begin position="162"/>
        <end position="283"/>
    </location>
</feature>
<reference evidence="4 5" key="1">
    <citation type="submission" date="2016-01" db="EMBL/GenBank/DDBJ databases">
        <authorList>
            <person name="Oliw E.H."/>
        </authorList>
    </citation>
    <scope>NUCLEOTIDE SEQUENCE [LARGE SCALE GENOMIC DNA]</scope>
    <source>
        <strain evidence="4 5">KA00635</strain>
    </source>
</reference>
<proteinExistence type="predicted"/>
<dbReference type="InterPro" id="IPR006674">
    <property type="entry name" value="HD_domain"/>
</dbReference>
<dbReference type="EMBL" id="LSCQ01000070">
    <property type="protein sequence ID" value="KXB34906.1"/>
    <property type="molecule type" value="Genomic_DNA"/>
</dbReference>
<dbReference type="CDD" id="cd04492">
    <property type="entry name" value="YhaM_OBF_like"/>
    <property type="match status" value="1"/>
</dbReference>
<dbReference type="SUPFAM" id="SSF109604">
    <property type="entry name" value="HD-domain/PDEase-like"/>
    <property type="match status" value="1"/>
</dbReference>
<sequence length="322" mass="36899">MFMMDNRRIYDIPKQEKFEIYILIKNVQVLKDRNDREYMAFTFQDKSGTIVGMYWSALPEEVKKFTSGTIVRLRGMRDIYNGQPQVKIIQMRVAEEGLSPNDFIIEGPVSKEEMQKEIADTIKEIVHPKIRAIVQTIMSQYRESFYSYPAAKSHHHAFIGGLGFHTLSMLRLAKAIANQYPVIDKSLLYGGVILHDAAKVIEFKDPLSGEYSLEGNLIGHISLMGQKISLVAKQLGYQQKDEAVVLLKHMILAHHGEYEYGSPVRPQLLEAEVLHRIDDLDAKLNMIENHLKEVEPGHFSSKIVGLESRTFYKPGDEYLQDK</sequence>
<dbReference type="AlphaFoldDB" id="A0A133XVC7"/>
<name>A0A133XVC7_9LACT</name>
<evidence type="ECO:0000259" key="3">
    <source>
        <dbReference type="PROSITE" id="PS51831"/>
    </source>
</evidence>
<evidence type="ECO:0000313" key="4">
    <source>
        <dbReference type="EMBL" id="KXB34906.1"/>
    </source>
</evidence>
<protein>
    <submittedName>
        <fullName evidence="4">HD domain protein</fullName>
    </submittedName>
</protein>
<evidence type="ECO:0000256" key="2">
    <source>
        <dbReference type="ARBA" id="ARBA00022839"/>
    </source>
</evidence>
<dbReference type="Proteomes" id="UP000070422">
    <property type="component" value="Unassembled WGS sequence"/>
</dbReference>
<dbReference type="PROSITE" id="PS51831">
    <property type="entry name" value="HD"/>
    <property type="match status" value="1"/>
</dbReference>
<dbReference type="Gene3D" id="1.10.3210.10">
    <property type="entry name" value="Hypothetical protein af1432"/>
    <property type="match status" value="1"/>
</dbReference>
<dbReference type="FunFam" id="1.10.3210.10:FF:000008">
    <property type="entry name" value="3'-5' exoribonuclease YhaM"/>
    <property type="match status" value="1"/>
</dbReference>
<dbReference type="GO" id="GO:0004527">
    <property type="term" value="F:exonuclease activity"/>
    <property type="evidence" value="ECO:0007669"/>
    <property type="project" value="UniProtKB-KW"/>
</dbReference>
<keyword evidence="2" id="KW-0540">Nuclease</keyword>
<keyword evidence="2" id="KW-0269">Exonuclease</keyword>
<dbReference type="PANTHER" id="PTHR37294:SF1">
    <property type="entry name" value="3'-5' EXORIBONUCLEASE YHAM"/>
    <property type="match status" value="1"/>
</dbReference>
<organism evidence="4 5">
    <name type="scientific">Aerococcus christensenii</name>
    <dbReference type="NCBI Taxonomy" id="87541"/>
    <lineage>
        <taxon>Bacteria</taxon>
        <taxon>Bacillati</taxon>
        <taxon>Bacillota</taxon>
        <taxon>Bacilli</taxon>
        <taxon>Lactobacillales</taxon>
        <taxon>Aerococcaceae</taxon>
        <taxon>Aerococcus</taxon>
    </lineage>
</organism>
<accession>A0A133XVC7</accession>
<dbReference type="GO" id="GO:0031125">
    <property type="term" value="P:rRNA 3'-end processing"/>
    <property type="evidence" value="ECO:0007669"/>
    <property type="project" value="TreeGrafter"/>
</dbReference>
<evidence type="ECO:0000313" key="5">
    <source>
        <dbReference type="Proteomes" id="UP000070422"/>
    </source>
</evidence>
<dbReference type="PANTHER" id="PTHR37294">
    <property type="entry name" value="3'-5' EXORIBONUCLEASE YHAM"/>
    <property type="match status" value="1"/>
</dbReference>
<dbReference type="STRING" id="87541.AWM71_04925"/>
<dbReference type="InterPro" id="IPR050798">
    <property type="entry name" value="YhaM_exoribonuc/phosphodiest"/>
</dbReference>
<dbReference type="Pfam" id="PF01966">
    <property type="entry name" value="HD"/>
    <property type="match status" value="1"/>
</dbReference>